<evidence type="ECO:0000256" key="1">
    <source>
        <dbReference type="SAM" id="MobiDB-lite"/>
    </source>
</evidence>
<sequence length="200" mass="22928">MDRLSVEYVDVEYVYLCILVHPDDDPLALYDVNFWELHYDKRNAVVHQHQEAAALTVLPGRSIIFEYLGPRTNLTLRVIREKYQQKKNIKELSDDQKTKLKRIVEAVFANKLAIETVETGLEEPDIDVEKIKLNTGKHDIKKRKISDDNDTDDDDSPVGVHCNPLPLQAKKKAKISQISSDESIDSDVNLDESGMYFCIL</sequence>
<dbReference type="RefSeq" id="XP_009021438.1">
    <property type="nucleotide sequence ID" value="XM_009023190.1"/>
</dbReference>
<evidence type="ECO:0000313" key="2">
    <source>
        <dbReference type="EMBL" id="ESO00388.1"/>
    </source>
</evidence>
<dbReference type="Proteomes" id="UP000015101">
    <property type="component" value="Unassembled WGS sequence"/>
</dbReference>
<dbReference type="KEGG" id="hro:HELRODRAFT_175805"/>
<dbReference type="InParanoid" id="T1F9P1"/>
<organism evidence="3 4">
    <name type="scientific">Helobdella robusta</name>
    <name type="common">Californian leech</name>
    <dbReference type="NCBI Taxonomy" id="6412"/>
    <lineage>
        <taxon>Eukaryota</taxon>
        <taxon>Metazoa</taxon>
        <taxon>Spiralia</taxon>
        <taxon>Lophotrochozoa</taxon>
        <taxon>Annelida</taxon>
        <taxon>Clitellata</taxon>
        <taxon>Hirudinea</taxon>
        <taxon>Rhynchobdellida</taxon>
        <taxon>Glossiphoniidae</taxon>
        <taxon>Helobdella</taxon>
    </lineage>
</organism>
<dbReference type="AlphaFoldDB" id="T1F9P1"/>
<dbReference type="GeneID" id="20205540"/>
<evidence type="ECO:0000313" key="3">
    <source>
        <dbReference type="EnsemblMetazoa" id="HelroP175805"/>
    </source>
</evidence>
<reference evidence="4" key="1">
    <citation type="submission" date="2012-12" db="EMBL/GenBank/DDBJ databases">
        <authorList>
            <person name="Hellsten U."/>
            <person name="Grimwood J."/>
            <person name="Chapman J.A."/>
            <person name="Shapiro H."/>
            <person name="Aerts A."/>
            <person name="Otillar R.P."/>
            <person name="Terry A.Y."/>
            <person name="Boore J.L."/>
            <person name="Simakov O."/>
            <person name="Marletaz F."/>
            <person name="Cho S.-J."/>
            <person name="Edsinger-Gonzales E."/>
            <person name="Havlak P."/>
            <person name="Kuo D.-H."/>
            <person name="Larsson T."/>
            <person name="Lv J."/>
            <person name="Arendt D."/>
            <person name="Savage R."/>
            <person name="Osoegawa K."/>
            <person name="de Jong P."/>
            <person name="Lindberg D.R."/>
            <person name="Seaver E.C."/>
            <person name="Weisblat D.A."/>
            <person name="Putnam N.H."/>
            <person name="Grigoriev I.V."/>
            <person name="Rokhsar D.S."/>
        </authorList>
    </citation>
    <scope>NUCLEOTIDE SEQUENCE</scope>
</reference>
<reference evidence="2 4" key="2">
    <citation type="journal article" date="2013" name="Nature">
        <title>Insights into bilaterian evolution from three spiralian genomes.</title>
        <authorList>
            <person name="Simakov O."/>
            <person name="Marletaz F."/>
            <person name="Cho S.J."/>
            <person name="Edsinger-Gonzales E."/>
            <person name="Havlak P."/>
            <person name="Hellsten U."/>
            <person name="Kuo D.H."/>
            <person name="Larsson T."/>
            <person name="Lv J."/>
            <person name="Arendt D."/>
            <person name="Savage R."/>
            <person name="Osoegawa K."/>
            <person name="de Jong P."/>
            <person name="Grimwood J."/>
            <person name="Chapman J.A."/>
            <person name="Shapiro H."/>
            <person name="Aerts A."/>
            <person name="Otillar R.P."/>
            <person name="Terry A.Y."/>
            <person name="Boore J.L."/>
            <person name="Grigoriev I.V."/>
            <person name="Lindberg D.R."/>
            <person name="Seaver E.C."/>
            <person name="Weisblat D.A."/>
            <person name="Putnam N.H."/>
            <person name="Rokhsar D.S."/>
        </authorList>
    </citation>
    <scope>NUCLEOTIDE SEQUENCE</scope>
</reference>
<name>T1F9P1_HELRO</name>
<accession>T1F9P1</accession>
<gene>
    <name evidence="3" type="primary">20205540</name>
    <name evidence="2" type="ORF">HELRODRAFT_175805</name>
</gene>
<dbReference type="HOGENOM" id="CLU_1367554_0_0_1"/>
<feature type="region of interest" description="Disordered" evidence="1">
    <location>
        <begin position="143"/>
        <end position="163"/>
    </location>
</feature>
<dbReference type="CTD" id="20205540"/>
<evidence type="ECO:0000313" key="4">
    <source>
        <dbReference type="Proteomes" id="UP000015101"/>
    </source>
</evidence>
<dbReference type="EnsemblMetazoa" id="HelroT175805">
    <property type="protein sequence ID" value="HelroP175805"/>
    <property type="gene ID" value="HelroG175805"/>
</dbReference>
<proteinExistence type="predicted"/>
<keyword evidence="4" id="KW-1185">Reference proteome</keyword>
<dbReference type="EMBL" id="KB096945">
    <property type="protein sequence ID" value="ESO00388.1"/>
    <property type="molecule type" value="Genomic_DNA"/>
</dbReference>
<reference evidence="3" key="3">
    <citation type="submission" date="2015-06" db="UniProtKB">
        <authorList>
            <consortium name="EnsemblMetazoa"/>
        </authorList>
    </citation>
    <scope>IDENTIFICATION</scope>
</reference>
<protein>
    <submittedName>
        <fullName evidence="2 3">Uncharacterized protein</fullName>
    </submittedName>
</protein>
<dbReference type="EMBL" id="AMQM01005429">
    <property type="status" value="NOT_ANNOTATED_CDS"/>
    <property type="molecule type" value="Genomic_DNA"/>
</dbReference>